<protein>
    <recommendedName>
        <fullName evidence="4">NADH dehydrogenase [ubiquinone] 1 alpha subcomplex subunit 6</fullName>
    </recommendedName>
    <alternativeName>
        <fullName evidence="11">Complex I-B14</fullName>
    </alternativeName>
    <alternativeName>
        <fullName evidence="12">NADH-ubiquinone oxidoreductase B14 subunit</fullName>
    </alternativeName>
</protein>
<dbReference type="AlphaFoldDB" id="T2MFE2"/>
<comment type="function">
    <text evidence="13">Accessory subunit of the mitochondrial membrane respiratory chain NADH dehydrogenase (Complex I), that is believed to be not involved in catalysis. Required for proper complex I assembly. Complex I functions in the transfer of electrons from NADH to the respiratory chain. The immediate electron acceptor for the enzyme is believed to be ubiquinone.</text>
</comment>
<dbReference type="InterPro" id="IPR016488">
    <property type="entry name" value="NADH_Ub_cplx-1_asu_su-6"/>
</dbReference>
<keyword evidence="10" id="KW-0472">Membrane</keyword>
<dbReference type="GO" id="GO:0006979">
    <property type="term" value="P:response to oxidative stress"/>
    <property type="evidence" value="ECO:0007669"/>
    <property type="project" value="TreeGrafter"/>
</dbReference>
<dbReference type="KEGG" id="hmg:100214281"/>
<sequence>MAHVASVAKSVPVSKVIKPLLSVTNSEAKRRVLNLYRAWWREIPHTCESHGLDITVKTGRSKVREMFERNRHVKDIRVIDMLVVKGKMELEEMHAMWKQRSHVMVYFNENEIPDRPKDFLARFYAGYD</sequence>
<comment type="subunit">
    <text evidence="3">Mammalian complex I is composed of 45 different subunits.</text>
</comment>
<dbReference type="PIRSF" id="PIRSF006643">
    <property type="entry name" value="NDUA6"/>
    <property type="match status" value="1"/>
</dbReference>
<reference evidence="15" key="1">
    <citation type="journal article" date="2013" name="Genome Biol. Evol.">
        <title>Punctuated emergences of genetic and phenotypic innovations in eumetazoan, bilaterian, euteleostome, and hominidae ancestors.</title>
        <authorList>
            <person name="Wenger Y."/>
            <person name="Galliot B."/>
        </authorList>
    </citation>
    <scope>NUCLEOTIDE SEQUENCE</scope>
    <source>
        <tissue evidence="15">Whole animals</tissue>
    </source>
</reference>
<name>T2MFE2_HYDVU</name>
<keyword evidence="6" id="KW-0679">Respiratory chain</keyword>
<organism evidence="15">
    <name type="scientific">Hydra vulgaris</name>
    <name type="common">Hydra</name>
    <name type="synonym">Hydra attenuata</name>
    <dbReference type="NCBI Taxonomy" id="6087"/>
    <lineage>
        <taxon>Eukaryota</taxon>
        <taxon>Metazoa</taxon>
        <taxon>Cnidaria</taxon>
        <taxon>Hydrozoa</taxon>
        <taxon>Hydroidolina</taxon>
        <taxon>Anthoathecata</taxon>
        <taxon>Aplanulata</taxon>
        <taxon>Hydridae</taxon>
        <taxon>Hydra</taxon>
    </lineage>
</organism>
<evidence type="ECO:0000256" key="9">
    <source>
        <dbReference type="ARBA" id="ARBA00023128"/>
    </source>
</evidence>
<feature type="domain" description="Complex 1 LYR protein" evidence="14">
    <location>
        <begin position="30"/>
        <end position="92"/>
    </location>
</feature>
<proteinExistence type="evidence at transcript level"/>
<gene>
    <name evidence="15" type="primary">NDUFA6</name>
</gene>
<accession>T2MFE2</accession>
<dbReference type="InterPro" id="IPR008011">
    <property type="entry name" value="Complex1_LYR_dom"/>
</dbReference>
<comment type="subcellular location">
    <subcellularLocation>
        <location evidence="1">Mitochondrion inner membrane</location>
        <topology evidence="1">Peripheral membrane protein</topology>
        <orientation evidence="1">Matrix side</orientation>
    </subcellularLocation>
</comment>
<dbReference type="CDD" id="cd20266">
    <property type="entry name" value="Complex1_LYR_NDUFA6_LYRM6"/>
    <property type="match status" value="1"/>
</dbReference>
<evidence type="ECO:0000256" key="2">
    <source>
        <dbReference type="ARBA" id="ARBA00009508"/>
    </source>
</evidence>
<keyword evidence="8" id="KW-0249">Electron transport</keyword>
<evidence type="ECO:0000256" key="3">
    <source>
        <dbReference type="ARBA" id="ARBA00011790"/>
    </source>
</evidence>
<evidence type="ECO:0000313" key="15">
    <source>
        <dbReference type="EMBL" id="CDG70672.1"/>
    </source>
</evidence>
<evidence type="ECO:0000256" key="13">
    <source>
        <dbReference type="ARBA" id="ARBA00046116"/>
    </source>
</evidence>
<dbReference type="GO" id="GO:0045271">
    <property type="term" value="C:respiratory chain complex I"/>
    <property type="evidence" value="ECO:0007669"/>
    <property type="project" value="InterPro"/>
</dbReference>
<comment type="similarity">
    <text evidence="2">Belongs to the complex I LYR family.</text>
</comment>
<evidence type="ECO:0000256" key="6">
    <source>
        <dbReference type="ARBA" id="ARBA00022660"/>
    </source>
</evidence>
<evidence type="ECO:0000256" key="8">
    <source>
        <dbReference type="ARBA" id="ARBA00022982"/>
    </source>
</evidence>
<evidence type="ECO:0000256" key="11">
    <source>
        <dbReference type="ARBA" id="ARBA00030213"/>
    </source>
</evidence>
<keyword evidence="7" id="KW-0999">Mitochondrion inner membrane</keyword>
<evidence type="ECO:0000256" key="5">
    <source>
        <dbReference type="ARBA" id="ARBA00022448"/>
    </source>
</evidence>
<evidence type="ECO:0000259" key="14">
    <source>
        <dbReference type="Pfam" id="PF05347"/>
    </source>
</evidence>
<evidence type="ECO:0000256" key="4">
    <source>
        <dbReference type="ARBA" id="ARBA00016386"/>
    </source>
</evidence>
<keyword evidence="9" id="KW-0496">Mitochondrion</keyword>
<dbReference type="OMA" id="FWKQTTH"/>
<dbReference type="InterPro" id="IPR045299">
    <property type="entry name" value="Complex1_LYR_NDUFA6_LYRM6"/>
</dbReference>
<dbReference type="GO" id="GO:0005743">
    <property type="term" value="C:mitochondrial inner membrane"/>
    <property type="evidence" value="ECO:0007669"/>
    <property type="project" value="UniProtKB-SubCell"/>
</dbReference>
<dbReference type="PANTHER" id="PTHR12964:SF0">
    <property type="entry name" value="NADH DEHYDROGENASE [UBIQUINONE] 1 ALPHA SUBCOMPLEX SUBUNIT 6"/>
    <property type="match status" value="1"/>
</dbReference>
<dbReference type="Pfam" id="PF05347">
    <property type="entry name" value="Complex1_LYR"/>
    <property type="match status" value="1"/>
</dbReference>
<evidence type="ECO:0000256" key="7">
    <source>
        <dbReference type="ARBA" id="ARBA00022792"/>
    </source>
</evidence>
<evidence type="ECO:0000256" key="10">
    <source>
        <dbReference type="ARBA" id="ARBA00023136"/>
    </source>
</evidence>
<dbReference type="EMBL" id="HAAD01004440">
    <property type="protein sequence ID" value="CDG70672.1"/>
    <property type="molecule type" value="mRNA"/>
</dbReference>
<evidence type="ECO:0000256" key="1">
    <source>
        <dbReference type="ARBA" id="ARBA00004443"/>
    </source>
</evidence>
<evidence type="ECO:0000256" key="12">
    <source>
        <dbReference type="ARBA" id="ARBA00032352"/>
    </source>
</evidence>
<dbReference type="PANTHER" id="PTHR12964">
    <property type="entry name" value="NADH-UBIQUINONE OXIDOREDUCTASE B14 SUBUNIT"/>
    <property type="match status" value="1"/>
</dbReference>
<dbReference type="OrthoDB" id="14535at2759"/>
<keyword evidence="5" id="KW-0813">Transport</keyword>
<keyword evidence="15" id="KW-0830">Ubiquinone</keyword>